<evidence type="ECO:0000256" key="11">
    <source>
        <dbReference type="ARBA" id="ARBA00051966"/>
    </source>
</evidence>
<dbReference type="FunFam" id="2.60.120.620:FF:000014">
    <property type="entry name" value="Prolyl 3,4-dihydroxylase TPA1"/>
    <property type="match status" value="1"/>
</dbReference>
<comment type="catalytic activity">
    <reaction evidence="10">
        <text>[ribosomal protein uS12]-L-proline + 2-oxoglutarate + O2 = [ribosomal protein uS12]-(3S)-3-hydroxy-L-proline + succinate + CO2</text>
        <dbReference type="Rhea" id="RHEA:54156"/>
        <dbReference type="Rhea" id="RHEA-COMP:13816"/>
        <dbReference type="Rhea" id="RHEA-COMP:13818"/>
        <dbReference type="ChEBI" id="CHEBI:15379"/>
        <dbReference type="ChEBI" id="CHEBI:16526"/>
        <dbReference type="ChEBI" id="CHEBI:16810"/>
        <dbReference type="ChEBI" id="CHEBI:30031"/>
        <dbReference type="ChEBI" id="CHEBI:50342"/>
        <dbReference type="ChEBI" id="CHEBI:85428"/>
    </reaction>
</comment>
<evidence type="ECO:0000313" key="16">
    <source>
        <dbReference type="Proteomes" id="UP000070544"/>
    </source>
</evidence>
<evidence type="ECO:0000256" key="13">
    <source>
        <dbReference type="SAM" id="MobiDB-lite"/>
    </source>
</evidence>
<evidence type="ECO:0000256" key="3">
    <source>
        <dbReference type="ARBA" id="ARBA00007443"/>
    </source>
</evidence>
<dbReference type="STRING" id="1344416.A0A139A6A3"/>
<dbReference type="Proteomes" id="UP000070544">
    <property type="component" value="Unassembled WGS sequence"/>
</dbReference>
<feature type="region of interest" description="Disordered" evidence="13">
    <location>
        <begin position="509"/>
        <end position="533"/>
    </location>
</feature>
<evidence type="ECO:0000313" key="15">
    <source>
        <dbReference type="EMBL" id="KXS12350.1"/>
    </source>
</evidence>
<dbReference type="PANTHER" id="PTHR12117:SF0">
    <property type="entry name" value="PROLYL 3-HYDROXYLASE OGFOD1"/>
    <property type="match status" value="1"/>
</dbReference>
<evidence type="ECO:0000256" key="2">
    <source>
        <dbReference type="ARBA" id="ARBA00004123"/>
    </source>
</evidence>
<evidence type="ECO:0000256" key="6">
    <source>
        <dbReference type="ARBA" id="ARBA00022964"/>
    </source>
</evidence>
<evidence type="ECO:0000256" key="8">
    <source>
        <dbReference type="ARBA" id="ARBA00023004"/>
    </source>
</evidence>
<dbReference type="InterPro" id="IPR019601">
    <property type="entry name" value="Oxoglutarate/Fe-dep_Oase_C"/>
</dbReference>
<evidence type="ECO:0000256" key="4">
    <source>
        <dbReference type="ARBA" id="ARBA00022723"/>
    </source>
</evidence>
<comment type="similarity">
    <text evidence="3">Belongs to the TPA1 family.</text>
</comment>
<reference evidence="15 16" key="1">
    <citation type="journal article" date="2015" name="Genome Biol. Evol.">
        <title>Phylogenomic analyses indicate that early fungi evolved digesting cell walls of algal ancestors of land plants.</title>
        <authorList>
            <person name="Chang Y."/>
            <person name="Wang S."/>
            <person name="Sekimoto S."/>
            <person name="Aerts A.L."/>
            <person name="Choi C."/>
            <person name="Clum A."/>
            <person name="LaButti K.M."/>
            <person name="Lindquist E.A."/>
            <person name="Yee Ngan C."/>
            <person name="Ohm R.A."/>
            <person name="Salamov A.A."/>
            <person name="Grigoriev I.V."/>
            <person name="Spatafora J.W."/>
            <person name="Berbee M.L."/>
        </authorList>
    </citation>
    <scope>NUCLEOTIDE SEQUENCE [LARGE SCALE GENOMIC DNA]</scope>
    <source>
        <strain evidence="15 16">JEL478</strain>
    </source>
</reference>
<comment type="catalytic activity">
    <reaction evidence="11">
        <text>[ribosomal protein uS12]-(3S)-3-hydroxy-L-proline + 2-oxoglutarate + O2 = [ribosomal protein uS12]-(3S)-3,4-dihydroxy-L-proline + succinate + CO2</text>
        <dbReference type="Rhea" id="RHEA:54160"/>
        <dbReference type="Rhea" id="RHEA-COMP:13817"/>
        <dbReference type="Rhea" id="RHEA-COMP:13818"/>
        <dbReference type="ChEBI" id="CHEBI:15379"/>
        <dbReference type="ChEBI" id="CHEBI:16526"/>
        <dbReference type="ChEBI" id="CHEBI:16810"/>
        <dbReference type="ChEBI" id="CHEBI:30031"/>
        <dbReference type="ChEBI" id="CHEBI:85428"/>
        <dbReference type="ChEBI" id="CHEBI:138052"/>
    </reaction>
</comment>
<keyword evidence="8" id="KW-0408">Iron</keyword>
<sequence length="670" mass="73393">MMVTDPATIAATFAPDLLSDATANRYRQLYGSGKPYEHTVVSNIFNEDILKAARKEMLESVQFTEKETDIYKVNQTGDLANLDGLPEEEKAKLATIQRIRDALYSSEFRSWVSKVTGCGPLSAKKRDMSVNVYTQGCHLLNHDDVISTRKVSFILYMPDPEEPWQPEWGGKIELYPVKTKATPDDISTVAHPPLWNHFAMFTVIPGYSFHAVEEVVAPGRSRLSVQGWFHRPQEGEEGYDVEVERIANELDKEMSSLASLSAKQNVKSFDPYPASLDPPLPGSPLTTAEKTFLVNFINPSYLVRTTQAQVSSSFSDDSHVLLADILRKDLAQIVEKALRSADGKDGFCWWEKGKGMEGARILQHAVGTARAQDGDEEHGKWTIAGPPHQQRYCALADKVTPASAAEALSVTIPDPLPQSPSALLHLLSAVLFPSSAFRHLIANLTGLVPISGRPAEARRFRPGLDYTLARSDEDTVLDVTLCLTPDVAKPFLDDPAKKKGLLKGLAAKKRKVDSGSGSAEGGPSGLTKKQAKDLAKRWEAGEVGGWECYMAPHEGEEDPAVYRSAGSSTKASVKSDSKEEVPSTEQSTDASKEGEDEEMYEDVEEDSEDEDDDDDSGALLNLTPSFNTLSIVLRDGGVMRFVKYLSATAGGSRWDVIGEFEVGAVEMEED</sequence>
<gene>
    <name evidence="15" type="ORF">M427DRAFT_114212</name>
</gene>
<dbReference type="PANTHER" id="PTHR12117">
    <property type="entry name" value="HISTONE ACETYLTRANSFERASE COMPLEX"/>
    <property type="match status" value="1"/>
</dbReference>
<accession>A0A139A6A3</accession>
<dbReference type="Pfam" id="PF13661">
    <property type="entry name" value="2OG-FeII_Oxy_4"/>
    <property type="match status" value="1"/>
</dbReference>
<dbReference type="Gene3D" id="3.60.130.20">
    <property type="entry name" value="Oxoglutarate/iron-dependent oxygenase, C-terminal degradation domain"/>
    <property type="match status" value="1"/>
</dbReference>
<dbReference type="PROSITE" id="PS51471">
    <property type="entry name" value="FE2OG_OXY"/>
    <property type="match status" value="1"/>
</dbReference>
<dbReference type="Gene3D" id="2.60.120.620">
    <property type="entry name" value="q2cbj1_9rhob like domain"/>
    <property type="match status" value="1"/>
</dbReference>
<dbReference type="GO" id="GO:0010604">
    <property type="term" value="P:positive regulation of macromolecule metabolic process"/>
    <property type="evidence" value="ECO:0007669"/>
    <property type="project" value="UniProtKB-ARBA"/>
</dbReference>
<proteinExistence type="inferred from homology"/>
<dbReference type="InterPro" id="IPR006620">
    <property type="entry name" value="Pro_4_hyd_alph"/>
</dbReference>
<dbReference type="InterPro" id="IPR051842">
    <property type="entry name" value="uS12_prolyl_hydroxylase"/>
</dbReference>
<keyword evidence="5" id="KW-0847">Vitamin C</keyword>
<dbReference type="GO" id="GO:0005506">
    <property type="term" value="F:iron ion binding"/>
    <property type="evidence" value="ECO:0007669"/>
    <property type="project" value="InterPro"/>
</dbReference>
<evidence type="ECO:0000259" key="14">
    <source>
        <dbReference type="PROSITE" id="PS51471"/>
    </source>
</evidence>
<feature type="compositionally biased region" description="Acidic residues" evidence="13">
    <location>
        <begin position="594"/>
        <end position="616"/>
    </location>
</feature>
<dbReference type="AlphaFoldDB" id="A0A139A6A3"/>
<dbReference type="InterPro" id="IPR039558">
    <property type="entry name" value="TPA1/OFD1_N"/>
</dbReference>
<dbReference type="GO" id="GO:0031543">
    <property type="term" value="F:peptidyl-proline dioxygenase activity"/>
    <property type="evidence" value="ECO:0007669"/>
    <property type="project" value="TreeGrafter"/>
</dbReference>
<keyword evidence="16" id="KW-1185">Reference proteome</keyword>
<dbReference type="GO" id="GO:0005634">
    <property type="term" value="C:nucleus"/>
    <property type="evidence" value="ECO:0007669"/>
    <property type="project" value="UniProtKB-SubCell"/>
</dbReference>
<evidence type="ECO:0000256" key="12">
    <source>
        <dbReference type="ARBA" id="ARBA00081607"/>
    </source>
</evidence>
<evidence type="ECO:0000256" key="1">
    <source>
        <dbReference type="ARBA" id="ARBA00001961"/>
    </source>
</evidence>
<dbReference type="EMBL" id="KQ965789">
    <property type="protein sequence ID" value="KXS12350.1"/>
    <property type="molecule type" value="Genomic_DNA"/>
</dbReference>
<organism evidence="15 16">
    <name type="scientific">Gonapodya prolifera (strain JEL478)</name>
    <name type="common">Monoblepharis prolifera</name>
    <dbReference type="NCBI Taxonomy" id="1344416"/>
    <lineage>
        <taxon>Eukaryota</taxon>
        <taxon>Fungi</taxon>
        <taxon>Fungi incertae sedis</taxon>
        <taxon>Chytridiomycota</taxon>
        <taxon>Chytridiomycota incertae sedis</taxon>
        <taxon>Monoblepharidomycetes</taxon>
        <taxon>Monoblepharidales</taxon>
        <taxon>Gonapodyaceae</taxon>
        <taxon>Gonapodya</taxon>
    </lineage>
</organism>
<protein>
    <recommendedName>
        <fullName evidence="12">uS12 prolyl 3,4-dihydroxylase</fullName>
    </recommendedName>
</protein>
<comment type="subcellular location">
    <subcellularLocation>
        <location evidence="2">Nucleus</location>
    </subcellularLocation>
</comment>
<keyword evidence="4" id="KW-0479">Metal-binding</keyword>
<dbReference type="OrthoDB" id="430522at2759"/>
<dbReference type="OMA" id="GWYHIPQ"/>
<evidence type="ECO:0000256" key="7">
    <source>
        <dbReference type="ARBA" id="ARBA00023002"/>
    </source>
</evidence>
<dbReference type="GO" id="GO:0031418">
    <property type="term" value="F:L-ascorbic acid binding"/>
    <property type="evidence" value="ECO:0007669"/>
    <property type="project" value="UniProtKB-KW"/>
</dbReference>
<dbReference type="Pfam" id="PF10637">
    <property type="entry name" value="Ofd1_CTDD"/>
    <property type="match status" value="1"/>
</dbReference>
<dbReference type="GO" id="GO:0009896">
    <property type="term" value="P:positive regulation of catabolic process"/>
    <property type="evidence" value="ECO:0007669"/>
    <property type="project" value="UniProtKB-ARBA"/>
</dbReference>
<keyword evidence="6" id="KW-0223">Dioxygenase</keyword>
<dbReference type="GO" id="GO:0006449">
    <property type="term" value="P:regulation of translational termination"/>
    <property type="evidence" value="ECO:0007669"/>
    <property type="project" value="TreeGrafter"/>
</dbReference>
<dbReference type="InterPro" id="IPR043044">
    <property type="entry name" value="TPA1/Ofd1_C"/>
</dbReference>
<feature type="region of interest" description="Disordered" evidence="13">
    <location>
        <begin position="559"/>
        <end position="620"/>
    </location>
</feature>
<evidence type="ECO:0000256" key="5">
    <source>
        <dbReference type="ARBA" id="ARBA00022896"/>
    </source>
</evidence>
<comment type="cofactor">
    <cofactor evidence="1">
        <name>L-ascorbate</name>
        <dbReference type="ChEBI" id="CHEBI:38290"/>
    </cofactor>
</comment>
<keyword evidence="9" id="KW-0539">Nucleus</keyword>
<evidence type="ECO:0000256" key="10">
    <source>
        <dbReference type="ARBA" id="ARBA00047444"/>
    </source>
</evidence>
<dbReference type="GO" id="GO:0005737">
    <property type="term" value="C:cytoplasm"/>
    <property type="evidence" value="ECO:0007669"/>
    <property type="project" value="TreeGrafter"/>
</dbReference>
<evidence type="ECO:0000256" key="9">
    <source>
        <dbReference type="ARBA" id="ARBA00023242"/>
    </source>
</evidence>
<feature type="domain" description="Fe2OG dioxygenase" evidence="14">
    <location>
        <begin position="124"/>
        <end position="231"/>
    </location>
</feature>
<keyword evidence="7" id="KW-0560">Oxidoreductase</keyword>
<name>A0A139A6A3_GONPJ</name>
<dbReference type="InterPro" id="IPR005123">
    <property type="entry name" value="Oxoglu/Fe-dep_dioxygenase_dom"/>
</dbReference>
<dbReference type="SMART" id="SM00702">
    <property type="entry name" value="P4Hc"/>
    <property type="match status" value="1"/>
</dbReference>